<feature type="transmembrane region" description="Helical" evidence="2">
    <location>
        <begin position="263"/>
        <end position="285"/>
    </location>
</feature>
<evidence type="ECO:0000256" key="2">
    <source>
        <dbReference type="SAM" id="Phobius"/>
    </source>
</evidence>
<dbReference type="RefSeq" id="WP_231819620.1">
    <property type="nucleotide sequence ID" value="NZ_CP082781.1"/>
</dbReference>
<reference evidence="3 4" key="1">
    <citation type="submission" date="2023-01" db="EMBL/GenBank/DDBJ databases">
        <title>Characterization of estradiol degrading bacteria Microbacterium sp. MZT7 and reveal degrading genes through genome analysis.</title>
        <authorList>
            <person name="Hao P."/>
            <person name="Gao Y."/>
        </authorList>
    </citation>
    <scope>NUCLEOTIDE SEQUENCE [LARGE SCALE GENOMIC DNA]</scope>
    <source>
        <strain evidence="3 4">MZT7</strain>
    </source>
</reference>
<feature type="compositionally biased region" description="Low complexity" evidence="1">
    <location>
        <begin position="290"/>
        <end position="331"/>
    </location>
</feature>
<dbReference type="Proteomes" id="UP001199642">
    <property type="component" value="Chromosome"/>
</dbReference>
<feature type="compositionally biased region" description="Low complexity" evidence="1">
    <location>
        <begin position="170"/>
        <end position="227"/>
    </location>
</feature>
<evidence type="ECO:0000313" key="4">
    <source>
        <dbReference type="Proteomes" id="UP001199642"/>
    </source>
</evidence>
<accession>A0ABY3RSK1</accession>
<keyword evidence="2" id="KW-0812">Transmembrane</keyword>
<gene>
    <name evidence="3" type="ORF">K8F61_14545</name>
</gene>
<keyword evidence="2" id="KW-1133">Transmembrane helix</keyword>
<dbReference type="EMBL" id="CP082781">
    <property type="protein sequence ID" value="UGS25860.1"/>
    <property type="molecule type" value="Genomic_DNA"/>
</dbReference>
<feature type="region of interest" description="Disordered" evidence="1">
    <location>
        <begin position="1"/>
        <end position="251"/>
    </location>
</feature>
<protein>
    <submittedName>
        <fullName evidence="3">Uncharacterized protein</fullName>
    </submittedName>
</protein>
<feature type="compositionally biased region" description="Low complexity" evidence="1">
    <location>
        <begin position="19"/>
        <end position="100"/>
    </location>
</feature>
<evidence type="ECO:0000256" key="1">
    <source>
        <dbReference type="SAM" id="MobiDB-lite"/>
    </source>
</evidence>
<feature type="region of interest" description="Disordered" evidence="1">
    <location>
        <begin position="290"/>
        <end position="342"/>
    </location>
</feature>
<keyword evidence="2" id="KW-0472">Membrane</keyword>
<feature type="compositionally biased region" description="Low complexity" evidence="1">
    <location>
        <begin position="151"/>
        <end position="163"/>
    </location>
</feature>
<evidence type="ECO:0000313" key="3">
    <source>
        <dbReference type="EMBL" id="UGS25860.1"/>
    </source>
</evidence>
<sequence>MQGDATDPENGAGIPDPEPGSAADAGAVPPPAAGGDDLPEAGSPDVPAAPAVPGPENAQAEQALAEASDAVAEAGALAASPAAEELNPEELLSSGDAIDIPPAPEIPEPDAAILDLIESPPDPPVDEALLASATDERPSGPATDAGTHLIPASSGSGAPSASSAPPPGGTAPMDSGPTGAGAPSPNGAPTAPPTTDAAATPPGVPAAPSSPSVPASGAPAPSSDAAGTPGGSPFGGLPAAPPATDLRRDDAAGEDRSYRGWTAAILGFLGLLLVGAIVLIVFLLGQSSSSAAPAPATTASPSASSSAAPSVAPSRSPSTTRSPAASASPRPTETDAAVTPRPAARCDEVCTALADEAGARIVSADGAVTWRLAEEWETADTNSANAAEVAHAVYTSSVGEVEMTVWSFTGGSAASDRAFERFAQERGTPTSQDTVYDDGRGMRYDYDSATTSAVLWTVGDDPSRSWVMLVEGPAGDEVFQFYLALPL</sequence>
<proteinExistence type="predicted"/>
<keyword evidence="4" id="KW-1185">Reference proteome</keyword>
<name>A0ABY3RSK1_9MICO</name>
<organism evidence="3 4">
    <name type="scientific">Microbacterium resistens</name>
    <dbReference type="NCBI Taxonomy" id="156977"/>
    <lineage>
        <taxon>Bacteria</taxon>
        <taxon>Bacillati</taxon>
        <taxon>Actinomycetota</taxon>
        <taxon>Actinomycetes</taxon>
        <taxon>Micrococcales</taxon>
        <taxon>Microbacteriaceae</taxon>
        <taxon>Microbacterium</taxon>
    </lineage>
</organism>